<accession>A0ABN7WCJ7</accession>
<organism evidence="1 2">
    <name type="scientific">Gigaspora margarita</name>
    <dbReference type="NCBI Taxonomy" id="4874"/>
    <lineage>
        <taxon>Eukaryota</taxon>
        <taxon>Fungi</taxon>
        <taxon>Fungi incertae sedis</taxon>
        <taxon>Mucoromycota</taxon>
        <taxon>Glomeromycotina</taxon>
        <taxon>Glomeromycetes</taxon>
        <taxon>Diversisporales</taxon>
        <taxon>Gigasporaceae</taxon>
        <taxon>Gigaspora</taxon>
    </lineage>
</organism>
<dbReference type="EMBL" id="CAJVQB010038833">
    <property type="protein sequence ID" value="CAG8826717.1"/>
    <property type="molecule type" value="Genomic_DNA"/>
</dbReference>
<keyword evidence="2" id="KW-1185">Reference proteome</keyword>
<sequence>ILSEELIGNNRSDYAIVINKLVEDYNHSLAPYKKEFALSLCFFSQEVLDTIRFLTQEYCLRAKAQQHYISKKFSDQPIYDPQEKKPGWVIYLEFEDITQKQEYAHSFGIAKSGLKVAIENGLVNEFVGLVTRFIKHHTCSNSMQRDILQDLDMEQKNSRPAKWINIEVNNKNVKPILETR</sequence>
<protein>
    <submittedName>
        <fullName evidence="1">2368_t:CDS:1</fullName>
    </submittedName>
</protein>
<evidence type="ECO:0000313" key="1">
    <source>
        <dbReference type="EMBL" id="CAG8826717.1"/>
    </source>
</evidence>
<feature type="non-terminal residue" evidence="1">
    <location>
        <position position="1"/>
    </location>
</feature>
<reference evidence="1 2" key="1">
    <citation type="submission" date="2021-06" db="EMBL/GenBank/DDBJ databases">
        <authorList>
            <person name="Kallberg Y."/>
            <person name="Tangrot J."/>
            <person name="Rosling A."/>
        </authorList>
    </citation>
    <scope>NUCLEOTIDE SEQUENCE [LARGE SCALE GENOMIC DNA]</scope>
    <source>
        <strain evidence="1 2">120-4 pot B 10/14</strain>
    </source>
</reference>
<feature type="non-terminal residue" evidence="1">
    <location>
        <position position="180"/>
    </location>
</feature>
<comment type="caution">
    <text evidence="1">The sequence shown here is derived from an EMBL/GenBank/DDBJ whole genome shotgun (WGS) entry which is preliminary data.</text>
</comment>
<name>A0ABN7WCJ7_GIGMA</name>
<proteinExistence type="predicted"/>
<dbReference type="Proteomes" id="UP000789901">
    <property type="component" value="Unassembled WGS sequence"/>
</dbReference>
<gene>
    <name evidence="1" type="ORF">GMARGA_LOCUS29203</name>
</gene>
<evidence type="ECO:0000313" key="2">
    <source>
        <dbReference type="Proteomes" id="UP000789901"/>
    </source>
</evidence>